<keyword evidence="5 9" id="KW-0627">Porphyrin biosynthesis</keyword>
<dbReference type="PANTHER" id="PTHR38042:SF1">
    <property type="entry name" value="UROPORPHYRINOGEN-III SYNTHASE, CHLOROPLASTIC"/>
    <property type="match status" value="1"/>
</dbReference>
<comment type="function">
    <text evidence="6 9">Catalyzes cyclization of the linear tetrapyrrole, hydroxymethylbilane, to the macrocyclic uroporphyrinogen III.</text>
</comment>
<dbReference type="InterPro" id="IPR003754">
    <property type="entry name" value="4pyrrol_synth_uPrphyn_synth"/>
</dbReference>
<keyword evidence="12" id="KW-1185">Reference proteome</keyword>
<dbReference type="InterPro" id="IPR036108">
    <property type="entry name" value="4pyrrol_syn_uPrphyn_synt_sf"/>
</dbReference>
<dbReference type="EMBL" id="JAKNCT010000017">
    <property type="protein sequence ID" value="MCG5031944.1"/>
    <property type="molecule type" value="Genomic_DNA"/>
</dbReference>
<evidence type="ECO:0000256" key="4">
    <source>
        <dbReference type="ARBA" id="ARBA00023239"/>
    </source>
</evidence>
<evidence type="ECO:0000256" key="2">
    <source>
        <dbReference type="ARBA" id="ARBA00008133"/>
    </source>
</evidence>
<dbReference type="Proteomes" id="UP001297600">
    <property type="component" value="Unassembled WGS sequence"/>
</dbReference>
<proteinExistence type="inferred from homology"/>
<evidence type="ECO:0000256" key="1">
    <source>
        <dbReference type="ARBA" id="ARBA00004772"/>
    </source>
</evidence>
<dbReference type="EC" id="4.2.1.75" evidence="3 9"/>
<dbReference type="Pfam" id="PF02602">
    <property type="entry name" value="HEM4"/>
    <property type="match status" value="1"/>
</dbReference>
<feature type="domain" description="Tetrapyrrole biosynthesis uroporphyrinogen III synthase" evidence="10">
    <location>
        <begin position="21"/>
        <end position="244"/>
    </location>
</feature>
<accession>A0ABS9MTM5</accession>
<dbReference type="Gene3D" id="3.40.50.10090">
    <property type="match status" value="2"/>
</dbReference>
<sequence>MRAATANPVILTRTGAVNQRLGTEFEQLGARVLLWPAFKIRLPADEQPVGERLSSLDDVELVLLVSPSAVAAVSHWVDRWPSHITLAAVGEGTARIARKAWGEDVPIVYPHGSASQSGSEALMAELRHRGIPSRVLICRGQTGREWLSQQLIAEGADVQTLTCYERTPLAFTDSERQQIGQLALSLPPPVIYITSSETVSTLMHALHPVEGAWKWLVSGGAVVIHPRSEAVVREAGFRFVRMSDPRDEEVIRSVFEVMDRLSR</sequence>
<gene>
    <name evidence="11" type="ORF">MAF45_10910</name>
</gene>
<name>A0ABS9MTM5_9BURK</name>
<comment type="catalytic activity">
    <reaction evidence="8 9">
        <text>hydroxymethylbilane = uroporphyrinogen III + H2O</text>
        <dbReference type="Rhea" id="RHEA:18965"/>
        <dbReference type="ChEBI" id="CHEBI:15377"/>
        <dbReference type="ChEBI" id="CHEBI:57308"/>
        <dbReference type="ChEBI" id="CHEBI:57845"/>
        <dbReference type="EC" id="4.2.1.75"/>
    </reaction>
</comment>
<organism evidence="11 12">
    <name type="scientific">Mesosutterella porci</name>
    <dbReference type="NCBI Taxonomy" id="2915351"/>
    <lineage>
        <taxon>Bacteria</taxon>
        <taxon>Pseudomonadati</taxon>
        <taxon>Pseudomonadota</taxon>
        <taxon>Betaproteobacteria</taxon>
        <taxon>Burkholderiales</taxon>
        <taxon>Sutterellaceae</taxon>
        <taxon>Mesosutterella</taxon>
    </lineage>
</organism>
<evidence type="ECO:0000256" key="5">
    <source>
        <dbReference type="ARBA" id="ARBA00023244"/>
    </source>
</evidence>
<comment type="similarity">
    <text evidence="2 9">Belongs to the uroporphyrinogen-III synthase family.</text>
</comment>
<evidence type="ECO:0000256" key="9">
    <source>
        <dbReference type="RuleBase" id="RU366031"/>
    </source>
</evidence>
<comment type="pathway">
    <text evidence="1 9">Porphyrin-containing compound metabolism; protoporphyrin-IX biosynthesis; coproporphyrinogen-III from 5-aminolevulinate: step 3/4.</text>
</comment>
<dbReference type="RefSeq" id="WP_237980629.1">
    <property type="nucleotide sequence ID" value="NZ_JAKNCT010000017.1"/>
</dbReference>
<dbReference type="InterPro" id="IPR039793">
    <property type="entry name" value="UROS/Hem4"/>
</dbReference>
<evidence type="ECO:0000256" key="3">
    <source>
        <dbReference type="ARBA" id="ARBA00013109"/>
    </source>
</evidence>
<evidence type="ECO:0000256" key="6">
    <source>
        <dbReference type="ARBA" id="ARBA00037589"/>
    </source>
</evidence>
<dbReference type="CDD" id="cd06578">
    <property type="entry name" value="HemD"/>
    <property type="match status" value="1"/>
</dbReference>
<dbReference type="PANTHER" id="PTHR38042">
    <property type="entry name" value="UROPORPHYRINOGEN-III SYNTHASE, CHLOROPLASTIC"/>
    <property type="match status" value="1"/>
</dbReference>
<evidence type="ECO:0000313" key="12">
    <source>
        <dbReference type="Proteomes" id="UP001297600"/>
    </source>
</evidence>
<protein>
    <recommendedName>
        <fullName evidence="7 9">Uroporphyrinogen-III synthase</fullName>
        <ecNumber evidence="3 9">4.2.1.75</ecNumber>
    </recommendedName>
</protein>
<comment type="caution">
    <text evidence="11">The sequence shown here is derived from an EMBL/GenBank/DDBJ whole genome shotgun (WGS) entry which is preliminary data.</text>
</comment>
<keyword evidence="4 9" id="KW-0456">Lyase</keyword>
<evidence type="ECO:0000256" key="8">
    <source>
        <dbReference type="ARBA" id="ARBA00048617"/>
    </source>
</evidence>
<dbReference type="SUPFAM" id="SSF69618">
    <property type="entry name" value="HemD-like"/>
    <property type="match status" value="1"/>
</dbReference>
<reference evidence="11 12" key="1">
    <citation type="submission" date="2022-02" db="EMBL/GenBank/DDBJ databases">
        <title>Mesosutterella porci, a novel member of the family Sutterellaceae from pig feces.</title>
        <authorList>
            <person name="Wylensek D."/>
            <person name="Clavel T."/>
        </authorList>
    </citation>
    <scope>NUCLEOTIDE SEQUENCE [LARGE SCALE GENOMIC DNA]</scope>
    <source>
        <strain evidence="12">oilRF-744-wt-GAM-9</strain>
    </source>
</reference>
<evidence type="ECO:0000313" key="11">
    <source>
        <dbReference type="EMBL" id="MCG5031944.1"/>
    </source>
</evidence>
<evidence type="ECO:0000256" key="7">
    <source>
        <dbReference type="ARBA" id="ARBA00040167"/>
    </source>
</evidence>
<evidence type="ECO:0000259" key="10">
    <source>
        <dbReference type="Pfam" id="PF02602"/>
    </source>
</evidence>